<gene>
    <name evidence="8" type="ORF">KSX_49570</name>
</gene>
<keyword evidence="3 6" id="KW-0812">Transmembrane</keyword>
<dbReference type="RefSeq" id="WP_220196149.1">
    <property type="nucleotide sequence ID" value="NZ_BNJF01000002.1"/>
</dbReference>
<feature type="domain" description="EamA" evidence="7">
    <location>
        <begin position="153"/>
        <end position="287"/>
    </location>
</feature>
<dbReference type="Pfam" id="PF00892">
    <property type="entry name" value="EamA"/>
    <property type="match status" value="2"/>
</dbReference>
<evidence type="ECO:0000313" key="9">
    <source>
        <dbReference type="Proteomes" id="UP000612362"/>
    </source>
</evidence>
<feature type="domain" description="EamA" evidence="7">
    <location>
        <begin position="4"/>
        <end position="139"/>
    </location>
</feature>
<comment type="subcellular location">
    <subcellularLocation>
        <location evidence="1">Membrane</location>
        <topology evidence="1">Multi-pass membrane protein</topology>
    </subcellularLocation>
</comment>
<evidence type="ECO:0000256" key="5">
    <source>
        <dbReference type="ARBA" id="ARBA00023136"/>
    </source>
</evidence>
<feature type="transmembrane region" description="Helical" evidence="6">
    <location>
        <begin position="95"/>
        <end position="115"/>
    </location>
</feature>
<organism evidence="8 9">
    <name type="scientific">Ktedonospora formicarum</name>
    <dbReference type="NCBI Taxonomy" id="2778364"/>
    <lineage>
        <taxon>Bacteria</taxon>
        <taxon>Bacillati</taxon>
        <taxon>Chloroflexota</taxon>
        <taxon>Ktedonobacteria</taxon>
        <taxon>Ktedonobacterales</taxon>
        <taxon>Ktedonobacteraceae</taxon>
        <taxon>Ktedonospora</taxon>
    </lineage>
</organism>
<name>A0A8J3I8U0_9CHLR</name>
<dbReference type="InterPro" id="IPR000620">
    <property type="entry name" value="EamA_dom"/>
</dbReference>
<dbReference type="PANTHER" id="PTHR32322:SF2">
    <property type="entry name" value="EAMA DOMAIN-CONTAINING PROTEIN"/>
    <property type="match status" value="1"/>
</dbReference>
<accession>A0A8J3I8U0</accession>
<feature type="transmembrane region" description="Helical" evidence="6">
    <location>
        <begin position="146"/>
        <end position="170"/>
    </location>
</feature>
<evidence type="ECO:0000313" key="8">
    <source>
        <dbReference type="EMBL" id="GHO46794.1"/>
    </source>
</evidence>
<evidence type="ECO:0000256" key="4">
    <source>
        <dbReference type="ARBA" id="ARBA00022989"/>
    </source>
</evidence>
<evidence type="ECO:0000259" key="7">
    <source>
        <dbReference type="Pfam" id="PF00892"/>
    </source>
</evidence>
<dbReference type="Proteomes" id="UP000612362">
    <property type="component" value="Unassembled WGS sequence"/>
</dbReference>
<dbReference type="PANTHER" id="PTHR32322">
    <property type="entry name" value="INNER MEMBRANE TRANSPORTER"/>
    <property type="match status" value="1"/>
</dbReference>
<reference evidence="8" key="1">
    <citation type="submission" date="2020-10" db="EMBL/GenBank/DDBJ databases">
        <title>Taxonomic study of unclassified bacteria belonging to the class Ktedonobacteria.</title>
        <authorList>
            <person name="Yabe S."/>
            <person name="Wang C.M."/>
            <person name="Zheng Y."/>
            <person name="Sakai Y."/>
            <person name="Cavaletti L."/>
            <person name="Monciardini P."/>
            <person name="Donadio S."/>
        </authorList>
    </citation>
    <scope>NUCLEOTIDE SEQUENCE</scope>
    <source>
        <strain evidence="8">SOSP1-1</strain>
    </source>
</reference>
<evidence type="ECO:0000256" key="3">
    <source>
        <dbReference type="ARBA" id="ARBA00022692"/>
    </source>
</evidence>
<comment type="similarity">
    <text evidence="2">Belongs to the EamA transporter family.</text>
</comment>
<evidence type="ECO:0000256" key="1">
    <source>
        <dbReference type="ARBA" id="ARBA00004141"/>
    </source>
</evidence>
<dbReference type="SUPFAM" id="SSF103481">
    <property type="entry name" value="Multidrug resistance efflux transporter EmrE"/>
    <property type="match status" value="2"/>
</dbReference>
<sequence>MKTRGYLLTLLTSSAFGLGAVLGKMASSALNPFLVASLNFLIGGLLLLAFLAWRRIRLWQPLARRDWRNIILLSIFGTALPACCIIYGLGLTSAIKAGFLIQLQGVMATIFAVIFLREHLSWKQVAGMLLLLVGGLFVIMKDLHNSFWSAFTLGDALVILGCIGFGYALVPAKQLVNKIDALPLTTWKLLISALVTMPLLLTQPNVIPNSTPNFLFWLMPLYIVSNFCIAYITQQAGLKYLHAWESATIMQTTPIFSTLSAIFILGDTLSPLQLLGGGIMLGGGCIVALSDMRISKKAAQEPTSMASSARES</sequence>
<dbReference type="EMBL" id="BNJF01000002">
    <property type="protein sequence ID" value="GHO46794.1"/>
    <property type="molecule type" value="Genomic_DNA"/>
</dbReference>
<dbReference type="InterPro" id="IPR050638">
    <property type="entry name" value="AA-Vitamin_Transporters"/>
</dbReference>
<proteinExistence type="inferred from homology"/>
<keyword evidence="4 6" id="KW-1133">Transmembrane helix</keyword>
<evidence type="ECO:0000256" key="2">
    <source>
        <dbReference type="ARBA" id="ARBA00007362"/>
    </source>
</evidence>
<feature type="transmembrane region" description="Helical" evidence="6">
    <location>
        <begin position="214"/>
        <end position="232"/>
    </location>
</feature>
<feature type="transmembrane region" description="Helical" evidence="6">
    <location>
        <begin position="33"/>
        <end position="53"/>
    </location>
</feature>
<protein>
    <submittedName>
        <fullName evidence="8">Membrane protein</fullName>
    </submittedName>
</protein>
<dbReference type="AlphaFoldDB" id="A0A8J3I8U0"/>
<keyword evidence="9" id="KW-1185">Reference proteome</keyword>
<feature type="transmembrane region" description="Helical" evidence="6">
    <location>
        <begin position="69"/>
        <end position="89"/>
    </location>
</feature>
<feature type="transmembrane region" description="Helical" evidence="6">
    <location>
        <begin position="272"/>
        <end position="290"/>
    </location>
</feature>
<feature type="transmembrane region" description="Helical" evidence="6">
    <location>
        <begin position="182"/>
        <end position="202"/>
    </location>
</feature>
<comment type="caution">
    <text evidence="8">The sequence shown here is derived from an EMBL/GenBank/DDBJ whole genome shotgun (WGS) entry which is preliminary data.</text>
</comment>
<evidence type="ECO:0000256" key="6">
    <source>
        <dbReference type="SAM" id="Phobius"/>
    </source>
</evidence>
<keyword evidence="5 6" id="KW-0472">Membrane</keyword>
<dbReference type="GO" id="GO:0016020">
    <property type="term" value="C:membrane"/>
    <property type="evidence" value="ECO:0007669"/>
    <property type="project" value="UniProtKB-SubCell"/>
</dbReference>
<dbReference type="InterPro" id="IPR037185">
    <property type="entry name" value="EmrE-like"/>
</dbReference>